<feature type="transmembrane region" description="Helical" evidence="7">
    <location>
        <begin position="310"/>
        <end position="329"/>
    </location>
</feature>
<dbReference type="PRINTS" id="PR01036">
    <property type="entry name" value="TCRTETB"/>
</dbReference>
<dbReference type="GO" id="GO:0012505">
    <property type="term" value="C:endomembrane system"/>
    <property type="evidence" value="ECO:0007669"/>
    <property type="project" value="UniProtKB-SubCell"/>
</dbReference>
<dbReference type="Proteomes" id="UP000193642">
    <property type="component" value="Unassembled WGS sequence"/>
</dbReference>
<evidence type="ECO:0000256" key="1">
    <source>
        <dbReference type="ARBA" id="ARBA00004127"/>
    </source>
</evidence>
<dbReference type="PROSITE" id="PS50850">
    <property type="entry name" value="MFS"/>
    <property type="match status" value="1"/>
</dbReference>
<dbReference type="Gene3D" id="1.20.1720.10">
    <property type="entry name" value="Multidrug resistance protein D"/>
    <property type="match status" value="1"/>
</dbReference>
<feature type="transmembrane region" description="Helical" evidence="7">
    <location>
        <begin position="83"/>
        <end position="102"/>
    </location>
</feature>
<dbReference type="Gene3D" id="1.20.1250.20">
    <property type="entry name" value="MFS general substrate transporter like domains"/>
    <property type="match status" value="1"/>
</dbReference>
<evidence type="ECO:0000256" key="7">
    <source>
        <dbReference type="SAM" id="Phobius"/>
    </source>
</evidence>
<keyword evidence="6 7" id="KW-0472">Membrane</keyword>
<organism evidence="9 10">
    <name type="scientific">Rhizoclosmatium globosum</name>
    <dbReference type="NCBI Taxonomy" id="329046"/>
    <lineage>
        <taxon>Eukaryota</taxon>
        <taxon>Fungi</taxon>
        <taxon>Fungi incertae sedis</taxon>
        <taxon>Chytridiomycota</taxon>
        <taxon>Chytridiomycota incertae sedis</taxon>
        <taxon>Chytridiomycetes</taxon>
        <taxon>Chytridiales</taxon>
        <taxon>Chytriomycetaceae</taxon>
        <taxon>Rhizoclosmatium</taxon>
    </lineage>
</organism>
<dbReference type="STRING" id="329046.A0A1Y2D2E0"/>
<comment type="caution">
    <text evidence="9">The sequence shown here is derived from an EMBL/GenBank/DDBJ whole genome shotgun (WGS) entry which is preliminary data.</text>
</comment>
<evidence type="ECO:0000259" key="8">
    <source>
        <dbReference type="PROSITE" id="PS50850"/>
    </source>
</evidence>
<feature type="transmembrane region" description="Helical" evidence="7">
    <location>
        <begin position="349"/>
        <end position="367"/>
    </location>
</feature>
<dbReference type="PANTHER" id="PTHR23501:SF198">
    <property type="entry name" value="AZOLE RESISTANCE PROTEIN 1-RELATED"/>
    <property type="match status" value="1"/>
</dbReference>
<comment type="similarity">
    <text evidence="2">Belongs to the major facilitator superfamily.</text>
</comment>
<feature type="transmembrane region" description="Helical" evidence="7">
    <location>
        <begin position="202"/>
        <end position="221"/>
    </location>
</feature>
<keyword evidence="5 7" id="KW-1133">Transmembrane helix</keyword>
<gene>
    <name evidence="9" type="ORF">BCR33DRAFT_710886</name>
</gene>
<dbReference type="InterPro" id="IPR020846">
    <property type="entry name" value="MFS_dom"/>
</dbReference>
<feature type="transmembrane region" description="Helical" evidence="7">
    <location>
        <begin position="46"/>
        <end position="71"/>
    </location>
</feature>
<reference evidence="9 10" key="1">
    <citation type="submission" date="2016-07" db="EMBL/GenBank/DDBJ databases">
        <title>Pervasive Adenine N6-methylation of Active Genes in Fungi.</title>
        <authorList>
            <consortium name="DOE Joint Genome Institute"/>
            <person name="Mondo S.J."/>
            <person name="Dannebaum R.O."/>
            <person name="Kuo R.C."/>
            <person name="Labutti K."/>
            <person name="Haridas S."/>
            <person name="Kuo A."/>
            <person name="Salamov A."/>
            <person name="Ahrendt S.R."/>
            <person name="Lipzen A."/>
            <person name="Sullivan W."/>
            <person name="Andreopoulos W.B."/>
            <person name="Clum A."/>
            <person name="Lindquist E."/>
            <person name="Daum C."/>
            <person name="Ramamoorthy G.K."/>
            <person name="Gryganskyi A."/>
            <person name="Culley D."/>
            <person name="Magnuson J.K."/>
            <person name="James T.Y."/>
            <person name="O'Malley M.A."/>
            <person name="Stajich J.E."/>
            <person name="Spatafora J.W."/>
            <person name="Visel A."/>
            <person name="Grigoriev I.V."/>
        </authorList>
    </citation>
    <scope>NUCLEOTIDE SEQUENCE [LARGE SCALE GENOMIC DNA]</scope>
    <source>
        <strain evidence="9 10">JEL800</strain>
    </source>
</reference>
<feature type="transmembrane region" description="Helical" evidence="7">
    <location>
        <begin position="241"/>
        <end position="259"/>
    </location>
</feature>
<evidence type="ECO:0000256" key="5">
    <source>
        <dbReference type="ARBA" id="ARBA00022989"/>
    </source>
</evidence>
<feature type="transmembrane region" description="Helical" evidence="7">
    <location>
        <begin position="525"/>
        <end position="543"/>
    </location>
</feature>
<feature type="transmembrane region" description="Helical" evidence="7">
    <location>
        <begin position="271"/>
        <end position="289"/>
    </location>
</feature>
<evidence type="ECO:0000256" key="3">
    <source>
        <dbReference type="ARBA" id="ARBA00022448"/>
    </source>
</evidence>
<feature type="transmembrane region" description="Helical" evidence="7">
    <location>
        <begin position="114"/>
        <end position="133"/>
    </location>
</feature>
<feature type="transmembrane region" description="Helical" evidence="7">
    <location>
        <begin position="436"/>
        <end position="460"/>
    </location>
</feature>
<evidence type="ECO:0000313" key="10">
    <source>
        <dbReference type="Proteomes" id="UP000193642"/>
    </source>
</evidence>
<proteinExistence type="inferred from homology"/>
<dbReference type="EMBL" id="MCGO01000001">
    <property type="protein sequence ID" value="ORY53458.1"/>
    <property type="molecule type" value="Genomic_DNA"/>
</dbReference>
<protein>
    <submittedName>
        <fullName evidence="9">MFS general substrate transporter</fullName>
    </submittedName>
</protein>
<dbReference type="InterPro" id="IPR011701">
    <property type="entry name" value="MFS"/>
</dbReference>
<evidence type="ECO:0000256" key="4">
    <source>
        <dbReference type="ARBA" id="ARBA00022692"/>
    </source>
</evidence>
<feature type="transmembrane region" description="Helical" evidence="7">
    <location>
        <begin position="404"/>
        <end position="424"/>
    </location>
</feature>
<comment type="subcellular location">
    <subcellularLocation>
        <location evidence="1">Endomembrane system</location>
        <topology evidence="1">Multi-pass membrane protein</topology>
    </subcellularLocation>
</comment>
<dbReference type="InterPro" id="IPR036259">
    <property type="entry name" value="MFS_trans_sf"/>
</dbReference>
<feature type="domain" description="Major facilitator superfamily (MFS) profile" evidence="8">
    <location>
        <begin position="49"/>
        <end position="488"/>
    </location>
</feature>
<keyword evidence="3" id="KW-0813">Transport</keyword>
<feature type="transmembrane region" description="Helical" evidence="7">
    <location>
        <begin position="372"/>
        <end position="392"/>
    </location>
</feature>
<dbReference type="PANTHER" id="PTHR23501">
    <property type="entry name" value="MAJOR FACILITATOR SUPERFAMILY"/>
    <property type="match status" value="1"/>
</dbReference>
<accession>A0A1Y2D2E0</accession>
<dbReference type="AlphaFoldDB" id="A0A1Y2D2E0"/>
<evidence type="ECO:0000256" key="2">
    <source>
        <dbReference type="ARBA" id="ARBA00008335"/>
    </source>
</evidence>
<feature type="transmembrane region" description="Helical" evidence="7">
    <location>
        <begin position="172"/>
        <end position="190"/>
    </location>
</feature>
<dbReference type="GO" id="GO:0022857">
    <property type="term" value="F:transmembrane transporter activity"/>
    <property type="evidence" value="ECO:0007669"/>
    <property type="project" value="InterPro"/>
</dbReference>
<dbReference type="Pfam" id="PF07690">
    <property type="entry name" value="MFS_1"/>
    <property type="match status" value="1"/>
</dbReference>
<name>A0A1Y2D2E0_9FUNG</name>
<dbReference type="GO" id="GO:0005886">
    <property type="term" value="C:plasma membrane"/>
    <property type="evidence" value="ECO:0007669"/>
    <property type="project" value="TreeGrafter"/>
</dbReference>
<dbReference type="SUPFAM" id="SSF103473">
    <property type="entry name" value="MFS general substrate transporter"/>
    <property type="match status" value="1"/>
</dbReference>
<evidence type="ECO:0000256" key="6">
    <source>
        <dbReference type="ARBA" id="ARBA00023136"/>
    </source>
</evidence>
<evidence type="ECO:0000313" key="9">
    <source>
        <dbReference type="EMBL" id="ORY53458.1"/>
    </source>
</evidence>
<dbReference type="OrthoDB" id="2147446at2759"/>
<dbReference type="FunFam" id="1.20.1720.10:FF:000013">
    <property type="entry name" value="Related to multidrug resistance proteins"/>
    <property type="match status" value="1"/>
</dbReference>
<keyword evidence="4 7" id="KW-0812">Transmembrane</keyword>
<dbReference type="CDD" id="cd17502">
    <property type="entry name" value="MFS_Azr1_MDR_like"/>
    <property type="match status" value="1"/>
</dbReference>
<keyword evidence="10" id="KW-1185">Reference proteome</keyword>
<feature type="transmembrane region" description="Helical" evidence="7">
    <location>
        <begin position="139"/>
        <end position="160"/>
    </location>
</feature>
<sequence>MTASLQQTSSSEFLVADTSTTQALPKPDDLVIVDANPAPLLTTLEFVLVFIGLALAVFLAALDQTIVAVALQAIANEFQSLDQINWIATGYFLTATAFIPVYGQLADIFGRKSIFLLAIGIFELGSLLCGVATSMNMLIAARAIAGVGGSGIFSLAIIIISDLTSVRDRGKYLGVIGACYGLASVAGPLLGGVFVDHVTWRWVFYINLPIGAFTVGVIVAFLKLRKIGSGSLMESFKKVDVLGTVLLVASVICLLIPIQGGGSQYAWNSPLVISLFVVGSILLIAFLYVEGWVATNPVLSFELFKNRKALAVFATTFFLGCAFFILVFYSPLWFQIVLGSTATDAGVHTIPLIMGLVIFSITTGVVATTTGLFYFFLPASAIILMIGSGLMTTMDENAATWKQIVYLLIAGVGVGCGIQTNLIAGQVSVPAEMLSIVTSTTNFFQTIGAVIGIAICSSLFNNNLAGNIASALVQYNATLTLIDGASPDIIFKDSSSIHNPALVPHDSPLQQALIHGYLETLRTLFYLPIGFGACMLVTCMFVTKERLPKGAEIAMGA</sequence>